<protein>
    <submittedName>
        <fullName evidence="3">Uncharacterized protein</fullName>
    </submittedName>
</protein>
<dbReference type="EMBL" id="CACSIK010000001">
    <property type="protein sequence ID" value="CAA0087492.1"/>
    <property type="molecule type" value="Genomic_DNA"/>
</dbReference>
<gene>
    <name evidence="2" type="ORF">IHBHHGIJ_01325</name>
    <name evidence="3" type="ORF">KFEGEMFD_03065</name>
    <name evidence="4" type="ORF">KFEGEMFD_03624</name>
</gene>
<dbReference type="Proteomes" id="UP000439591">
    <property type="component" value="Unassembled WGS sequence"/>
</dbReference>
<dbReference type="RefSeq" id="WP_159267930.1">
    <property type="nucleotide sequence ID" value="NZ_CACSIK010000001.1"/>
</dbReference>
<evidence type="ECO:0000313" key="2">
    <source>
        <dbReference type="EMBL" id="CAA0087492.1"/>
    </source>
</evidence>
<dbReference type="EMBL" id="CACSIM010000007">
    <property type="protein sequence ID" value="CAA0119786.1"/>
    <property type="molecule type" value="Genomic_DNA"/>
</dbReference>
<keyword evidence="5" id="KW-1185">Reference proteome</keyword>
<dbReference type="Proteomes" id="UP000435877">
    <property type="component" value="Unassembled WGS sequence"/>
</dbReference>
<evidence type="ECO:0000313" key="6">
    <source>
        <dbReference type="Proteomes" id="UP000439591"/>
    </source>
</evidence>
<evidence type="ECO:0000256" key="1">
    <source>
        <dbReference type="SAM" id="MobiDB-lite"/>
    </source>
</evidence>
<evidence type="ECO:0000313" key="3">
    <source>
        <dbReference type="EMBL" id="CAA0114978.1"/>
    </source>
</evidence>
<dbReference type="EMBL" id="CACSIM010000005">
    <property type="protein sequence ID" value="CAA0114978.1"/>
    <property type="molecule type" value="Genomic_DNA"/>
</dbReference>
<dbReference type="AlphaFoldDB" id="A0A5S9QB52"/>
<accession>A0A5S9QB52</accession>
<organism evidence="3 6">
    <name type="scientific">Zhongshania aliphaticivorans</name>
    <dbReference type="NCBI Taxonomy" id="1470434"/>
    <lineage>
        <taxon>Bacteria</taxon>
        <taxon>Pseudomonadati</taxon>
        <taxon>Pseudomonadota</taxon>
        <taxon>Gammaproteobacteria</taxon>
        <taxon>Cellvibrionales</taxon>
        <taxon>Spongiibacteraceae</taxon>
        <taxon>Zhongshania</taxon>
    </lineage>
</organism>
<name>A0A5S9QB52_9GAMM</name>
<dbReference type="OrthoDB" id="5737733at2"/>
<sequence length="211" mass="22776">MTDTQFDLFMTGDIAADTVRDVAINKLAILFKRPVDQVEKLINGKPSRVRKGLNSVELQRYQQAFKKIGVVTKAVPAGSTFQYSDQPQTDTATDRAATSSSTLSLCPSGTAVLNEDERQHPPIAAPETAHLSLASQGDNLSENPDIPIAAPDTDHIDLAPEGSPILSPTEPKDTPALTLDHISLCSSGTPLLDDMPKHVYKVPNTEHLKLK</sequence>
<evidence type="ECO:0000313" key="4">
    <source>
        <dbReference type="EMBL" id="CAA0119786.1"/>
    </source>
</evidence>
<feature type="region of interest" description="Disordered" evidence="1">
    <location>
        <begin position="80"/>
        <end position="108"/>
    </location>
</feature>
<reference evidence="5 6" key="1">
    <citation type="submission" date="2019-11" db="EMBL/GenBank/DDBJ databases">
        <authorList>
            <person name="Holert J."/>
        </authorList>
    </citation>
    <scope>NUCLEOTIDE SEQUENCE [LARGE SCALE GENOMIC DNA]</scope>
    <source>
        <strain evidence="3">BC3_2A</strain>
        <strain evidence="2">SB11_1A</strain>
    </source>
</reference>
<proteinExistence type="predicted"/>
<feature type="compositionally biased region" description="Low complexity" evidence="1">
    <location>
        <begin position="89"/>
        <end position="105"/>
    </location>
</feature>
<evidence type="ECO:0000313" key="5">
    <source>
        <dbReference type="Proteomes" id="UP000435877"/>
    </source>
</evidence>